<organism evidence="9 10">
    <name type="scientific">Hydra vulgaris</name>
    <name type="common">Hydra</name>
    <name type="synonym">Hydra attenuata</name>
    <dbReference type="NCBI Taxonomy" id="6087"/>
    <lineage>
        <taxon>Eukaryota</taxon>
        <taxon>Metazoa</taxon>
        <taxon>Cnidaria</taxon>
        <taxon>Hydrozoa</taxon>
        <taxon>Hydroidolina</taxon>
        <taxon>Anthoathecata</taxon>
        <taxon>Aplanulata</taxon>
        <taxon>Hydridae</taxon>
        <taxon>Hydra</taxon>
    </lineage>
</organism>
<keyword evidence="5 8" id="KW-1133">Transmembrane helix</keyword>
<comment type="catalytic activity">
    <reaction evidence="8">
        <text>alpha-D-glucosaminyl-[heparan sulfate](n) + 3'-phosphoadenylyl sulfate = 6-sulfo-alpha-D-glucosaminyl-[heparan sulfate](n) + adenosine 3',5'-bisphosphate + H(+)</text>
        <dbReference type="Rhea" id="RHEA:56604"/>
        <dbReference type="Rhea" id="RHEA-COMP:9830"/>
        <dbReference type="Rhea" id="RHEA-COMP:14621"/>
        <dbReference type="ChEBI" id="CHEBI:15378"/>
        <dbReference type="ChEBI" id="CHEBI:58339"/>
        <dbReference type="ChEBI" id="CHEBI:58343"/>
        <dbReference type="ChEBI" id="CHEBI:58388"/>
        <dbReference type="ChEBI" id="CHEBI:140604"/>
    </reaction>
</comment>
<evidence type="ECO:0000256" key="8">
    <source>
        <dbReference type="RuleBase" id="RU364122"/>
    </source>
</evidence>
<keyword evidence="8" id="KW-0735">Signal-anchor</keyword>
<dbReference type="EC" id="2.8.2.-" evidence="8"/>
<proteinExistence type="inferred from homology"/>
<keyword evidence="7" id="KW-0325">Glycoprotein</keyword>
<dbReference type="InterPro" id="IPR005331">
    <property type="entry name" value="Sulfotransferase"/>
</dbReference>
<gene>
    <name evidence="10" type="primary">LOC100206547</name>
</gene>
<evidence type="ECO:0000256" key="3">
    <source>
        <dbReference type="ARBA" id="ARBA00022679"/>
    </source>
</evidence>
<keyword evidence="3 8" id="KW-0808">Transferase</keyword>
<dbReference type="InterPro" id="IPR027417">
    <property type="entry name" value="P-loop_NTPase"/>
</dbReference>
<name>A0ABM4B518_HYDVU</name>
<dbReference type="Gene3D" id="3.40.50.300">
    <property type="entry name" value="P-loop containing nucleotide triphosphate hydrolases"/>
    <property type="match status" value="1"/>
</dbReference>
<dbReference type="PANTHER" id="PTHR12812:SF0">
    <property type="entry name" value="HEPARAN-SULFATE 6-O-SULFOTRANSFERASE"/>
    <property type="match status" value="1"/>
</dbReference>
<feature type="transmembrane region" description="Helical" evidence="8">
    <location>
        <begin position="7"/>
        <end position="24"/>
    </location>
</feature>
<comment type="subcellular location">
    <subcellularLocation>
        <location evidence="1">Membrane</location>
        <topology evidence="1">Single-pass membrane protein</topology>
    </subcellularLocation>
    <subcellularLocation>
        <location evidence="8">Membrane</location>
        <topology evidence="8">Single-pass type II membrane protein</topology>
    </subcellularLocation>
</comment>
<dbReference type="PANTHER" id="PTHR12812">
    <property type="entry name" value="HEPARAN SULFATE 6-O-SULFOTRANSFERASE 3"/>
    <property type="match status" value="1"/>
</dbReference>
<sequence length="385" mass="45101">MLKKKLIVCVFFGFVTYLIFMLFLEPVTKPWKDVNQIDNLHLQYRNLSFSKDSGDVLSFVHIQKTGGTTMEKHLIFNIKDSNCVCESTKKPSCMCYRKEKDEIWLICRYIQPKWPCGLHPDLATMKNCAPNFMNSVYGSRPRRFLYATLLRDPIHRFISEFRHIQRGASWDSAASLCLGKNLASQVTCFKGSLWLNLTIEKFLSCSQNLGFNRQTWMLSNISEVSCNPAEILYNENLNNKLLSIAKKNLVSMAYFGILEYPTESQFVFEKTFHIEFKEPFWNWNTSYAMEYLKSFNITSKIQEKINFVNNLDIKLYNFAKQILFQRYSYFVAKYGMPAYKNSFVNESFQFNLVKILKMKKNLPKSKSKEEQLRIKKARAELGIIS</sequence>
<evidence type="ECO:0000256" key="2">
    <source>
        <dbReference type="ARBA" id="ARBA00010109"/>
    </source>
</evidence>
<dbReference type="InterPro" id="IPR010635">
    <property type="entry name" value="Heparan_SO4-6-sulfoTrfase"/>
</dbReference>
<protein>
    <recommendedName>
        <fullName evidence="8">Heparan-sulfate 6-O-sulfotransferase</fullName>
        <ecNumber evidence="8">2.8.2.-</ecNumber>
    </recommendedName>
</protein>
<reference evidence="10" key="2">
    <citation type="submission" date="2025-08" db="UniProtKB">
        <authorList>
            <consortium name="RefSeq"/>
        </authorList>
    </citation>
    <scope>IDENTIFICATION</scope>
</reference>
<evidence type="ECO:0000256" key="1">
    <source>
        <dbReference type="ARBA" id="ARBA00004167"/>
    </source>
</evidence>
<keyword evidence="9" id="KW-1185">Reference proteome</keyword>
<evidence type="ECO:0000313" key="9">
    <source>
        <dbReference type="Proteomes" id="UP001652625"/>
    </source>
</evidence>
<evidence type="ECO:0000256" key="4">
    <source>
        <dbReference type="ARBA" id="ARBA00022692"/>
    </source>
</evidence>
<comment type="similarity">
    <text evidence="2 8">Belongs to the sulfotransferase 6 family.</text>
</comment>
<evidence type="ECO:0000256" key="7">
    <source>
        <dbReference type="ARBA" id="ARBA00023180"/>
    </source>
</evidence>
<keyword evidence="4 8" id="KW-0812">Transmembrane</keyword>
<evidence type="ECO:0000256" key="5">
    <source>
        <dbReference type="ARBA" id="ARBA00022989"/>
    </source>
</evidence>
<reference evidence="9" key="1">
    <citation type="submission" date="2025-05" db="UniProtKB">
        <authorList>
            <consortium name="RefSeq"/>
        </authorList>
    </citation>
    <scope>NUCLEOTIDE SEQUENCE [LARGE SCALE GENOMIC DNA]</scope>
</reference>
<comment type="function">
    <text evidence="8">6-O-sulfation enzyme which catalyzes the transfer of sulfate from 3'-phosphoadenosine 5'-phosphosulfate (PAPS) to position 6 of the N-sulfoglucosamine residue (GlcNS) of heparan sulfate.</text>
</comment>
<dbReference type="GeneID" id="100206547"/>
<evidence type="ECO:0000313" key="10">
    <source>
        <dbReference type="RefSeq" id="XP_065643908.1"/>
    </source>
</evidence>
<dbReference type="Pfam" id="PF03567">
    <property type="entry name" value="Sulfotransfer_2"/>
    <property type="match status" value="1"/>
</dbReference>
<dbReference type="Proteomes" id="UP001652625">
    <property type="component" value="Chromosome 01"/>
</dbReference>
<accession>A0ABM4B518</accession>
<evidence type="ECO:0000256" key="6">
    <source>
        <dbReference type="ARBA" id="ARBA00023136"/>
    </source>
</evidence>
<keyword evidence="6 8" id="KW-0472">Membrane</keyword>
<dbReference type="RefSeq" id="XP_065643908.1">
    <property type="nucleotide sequence ID" value="XM_065787836.1"/>
</dbReference>